<gene>
    <name evidence="2" type="ORF">QE152_g29976</name>
</gene>
<protein>
    <submittedName>
        <fullName evidence="2">Uncharacterized protein</fullName>
    </submittedName>
</protein>
<evidence type="ECO:0000313" key="3">
    <source>
        <dbReference type="Proteomes" id="UP001458880"/>
    </source>
</evidence>
<dbReference type="AlphaFoldDB" id="A0AAW1JG53"/>
<name>A0AAW1JG53_POPJA</name>
<comment type="caution">
    <text evidence="2">The sequence shown here is derived from an EMBL/GenBank/DDBJ whole genome shotgun (WGS) entry which is preliminary data.</text>
</comment>
<reference evidence="2 3" key="1">
    <citation type="journal article" date="2024" name="BMC Genomics">
        <title>De novo assembly and annotation of Popillia japonica's genome with initial clues to its potential as an invasive pest.</title>
        <authorList>
            <person name="Cucini C."/>
            <person name="Boschi S."/>
            <person name="Funari R."/>
            <person name="Cardaioli E."/>
            <person name="Iannotti N."/>
            <person name="Marturano G."/>
            <person name="Paoli F."/>
            <person name="Bruttini M."/>
            <person name="Carapelli A."/>
            <person name="Frati F."/>
            <person name="Nardi F."/>
        </authorList>
    </citation>
    <scope>NUCLEOTIDE SEQUENCE [LARGE SCALE GENOMIC DNA]</scope>
    <source>
        <strain evidence="2">DMR45628</strain>
    </source>
</reference>
<organism evidence="2 3">
    <name type="scientific">Popillia japonica</name>
    <name type="common">Japanese beetle</name>
    <dbReference type="NCBI Taxonomy" id="7064"/>
    <lineage>
        <taxon>Eukaryota</taxon>
        <taxon>Metazoa</taxon>
        <taxon>Ecdysozoa</taxon>
        <taxon>Arthropoda</taxon>
        <taxon>Hexapoda</taxon>
        <taxon>Insecta</taxon>
        <taxon>Pterygota</taxon>
        <taxon>Neoptera</taxon>
        <taxon>Endopterygota</taxon>
        <taxon>Coleoptera</taxon>
        <taxon>Polyphaga</taxon>
        <taxon>Scarabaeiformia</taxon>
        <taxon>Scarabaeidae</taxon>
        <taxon>Rutelinae</taxon>
        <taxon>Popillia</taxon>
    </lineage>
</organism>
<dbReference type="Proteomes" id="UP001458880">
    <property type="component" value="Unassembled WGS sequence"/>
</dbReference>
<evidence type="ECO:0000313" key="2">
    <source>
        <dbReference type="EMBL" id="KAK9702416.1"/>
    </source>
</evidence>
<feature type="compositionally biased region" description="Basic and acidic residues" evidence="1">
    <location>
        <begin position="1"/>
        <end position="15"/>
    </location>
</feature>
<feature type="region of interest" description="Disordered" evidence="1">
    <location>
        <begin position="1"/>
        <end position="71"/>
    </location>
</feature>
<sequence>MEKRKHLQDIGKEETNQGQSVKIGYNKLTVDGREFRRNKKKRKIEDPSEAKKLDEAERERSKEIDQSMRDKNKNIKFISIPNKVRHTFSHKFTNKIGYGVNNSGEGKENRGYDSTNKGGSGILGYICDKRWYRSTGSIYASKHGDRYAMFTITLLINIFFTN</sequence>
<keyword evidence="3" id="KW-1185">Reference proteome</keyword>
<proteinExistence type="predicted"/>
<accession>A0AAW1JG53</accession>
<evidence type="ECO:0000256" key="1">
    <source>
        <dbReference type="SAM" id="MobiDB-lite"/>
    </source>
</evidence>
<dbReference type="EMBL" id="JASPKY010000393">
    <property type="protein sequence ID" value="KAK9702416.1"/>
    <property type="molecule type" value="Genomic_DNA"/>
</dbReference>
<feature type="compositionally biased region" description="Basic and acidic residues" evidence="1">
    <location>
        <begin position="43"/>
        <end position="71"/>
    </location>
</feature>